<accession>A0A9C7CDI4</accession>
<proteinExistence type="predicted"/>
<evidence type="ECO:0000256" key="1">
    <source>
        <dbReference type="SAM" id="MobiDB-lite"/>
    </source>
</evidence>
<feature type="region of interest" description="Disordered" evidence="1">
    <location>
        <begin position="267"/>
        <end position="287"/>
    </location>
</feature>
<feature type="compositionally biased region" description="Acidic residues" evidence="1">
    <location>
        <begin position="1159"/>
        <end position="1189"/>
    </location>
</feature>
<organism evidence="2">
    <name type="scientific">Melicertus latisulcatus pemonivirus</name>
    <dbReference type="NCBI Taxonomy" id="2984278"/>
    <lineage>
        <taxon>Viruses</taxon>
        <taxon>Viruses incertae sedis</taxon>
        <taxon>Naldaviricetes</taxon>
        <taxon>Nimaviridae</taxon>
    </lineage>
</organism>
<dbReference type="EMBL" id="LC738875">
    <property type="protein sequence ID" value="BDT62512.1"/>
    <property type="molecule type" value="Genomic_DNA"/>
</dbReference>
<feature type="compositionally biased region" description="Basic and acidic residues" evidence="1">
    <location>
        <begin position="269"/>
        <end position="282"/>
    </location>
</feature>
<protein>
    <submittedName>
        <fullName evidence="2">Wsv289-like protein</fullName>
    </submittedName>
</protein>
<feature type="compositionally biased region" description="Basic and acidic residues" evidence="1">
    <location>
        <begin position="469"/>
        <end position="481"/>
    </location>
</feature>
<evidence type="ECO:0000313" key="2">
    <source>
        <dbReference type="EMBL" id="BDT62512.1"/>
    </source>
</evidence>
<sequence length="1642" mass="178667">MDGTSSVHRNSPSRITVEAVPQLAARDAKCSAIPFNSRIRGHRPPFQVLPGTATRAIEKTGAIISNITEGALTNPSEARRRVLIDVSAVVIEANRNLTEDELSTKALLATINRQLKTLEAHEDKISCQSEDLNRVSQMTVRNLKTLANSLPTVINVPRECWRVDEGDHLEVDRTGDCISLELSGAEGLAEVVGLLHIGTEEWERKRLTPLVIPGAVAIFYPLLDIFDAVITNSASTERSLHRPIVFRMRGTHLMITSPVVEMCAATSTRDSDTRSDGHRAGEGEEWSLSLPSEAHSRTSGICKVVRVSHAKSPTGRVGSENGIGHFNQHPSIRRVEKLRASIDPIGRHGGGLPIAIHLPNVTRDVVSCPTRRSSCLDDPSPHNLDYWRRDDDDYYYYYYYFTGSCRLVTTESAGAFSINDQVQRARATCSSPLTTSALGGAKTLDEVAEMALKRRTKSENRSASQSNAKVEESPPQGERKAKCPSPVGSRMVFYYWNHSDICSILRSSPGNLEMYLDTRILLGNVTSDSPVFADPTSTIVRALPIGDDGEDWTRVVAAAIVHDTGQFSATDLSFFPTIDRDTVKMMVSASSFDNGYNAEALSRLLVYNSLGGGRNITGSVNGARSIVVKATMKFGSSLNDTEDYEVWATGFVRALSIAVADRLDLDRRLGNGGEVRPPLVDNFLFPSEELMADRRNGPGLYSWDDPLRAVVELYRWVCETRIRRVSSAKVAHHSAGDWAAMHTAVLEHVLSPCFSAIVASGVWAMQSAREFMAWVVEDVILTSCSRTLTKRAALVLDRSTLDEMGRLALTWTVVLSASQNKGLCVAFSGGKPGPCSFYLEPGRDLAGATLSPIPSRLMKEPWRWLTRNRDDRRRKVSDRSKPISEAGISFPLSTSSLTPACYPRDILVVITGPPRARKRRRLDQIPRGALPSFIDYSPPPALMQYISHRDGSACGSGGQSPVLPGFSAERASGMLEASLVSGATVNRSNVGDKQRSAKPSKLHSSASLYAKTGADILEHVTLSLPCDESFGSGDANFTSATAATGTSNRYVSIVNGQNEVVFWDPLLSRQSLIKAADSKSDTLPDLSDSDVAEVFLRERLDPILRGKIVFQPSIGAVDAASEGFIWLRRQLLNGGSDGLIIEGQASNTTKHLFSQTGDGETDDNDSGIDEDDGRDNNEEEEEKEEEVEESYGIHKVWTEGVKGCTADISSGWWRDGGKIASTESLIRTILKALGPDETKSNDTHIKRFPVMRSSALRKFLAEDRAESTSGGSKSANATSSYSSRTVDVTETELFLRQKFPYVLASIIQRLATVVGKDEVGIIHDVCTSVSNILADSLLIAVDPNITEQLLKSIPGGFGVSISGSDGSISLLDTEGADVGSLPCASSSKNKTNDTKESVAKHLASTMVPPPVSRLISASELARLASSGAMNSLRQSSGHRPKRNVIVDRSAVPLSSLPHLSSLYVPTNPRKILTDDQWFDVLVHVESGTRQAAMRASEELELARKRGEQLASLALETSAMMKTNENLTEEQADWLQRRADSLVPSRDTALRNAAIITNTPKLVAIPSYNLSAIVRTLSDADYYCVIPNVWLGWNWIDIVTLAVRLALVPLAYCVSRGIVIGNKIAILFNSSSSLTQAEAALNS</sequence>
<reference evidence="2" key="1">
    <citation type="submission" date="2022-10" db="EMBL/GenBank/DDBJ databases">
        <title>Genome sequences of endogenous nimaviruses in decapod crustaceans.</title>
        <authorList>
            <person name="Kawato S."/>
            <person name="Nozaki R."/>
            <person name="Kondo H."/>
            <person name="Hirono I."/>
        </authorList>
    </citation>
    <scope>NUCLEOTIDE SEQUENCE</scope>
    <source>
        <strain evidence="2">Okinawa2016</strain>
    </source>
</reference>
<name>A0A9C7CDI4_9VIRU</name>
<feature type="region of interest" description="Disordered" evidence="1">
    <location>
        <begin position="454"/>
        <end position="484"/>
    </location>
</feature>
<feature type="region of interest" description="Disordered" evidence="1">
    <location>
        <begin position="1151"/>
        <end position="1192"/>
    </location>
</feature>